<dbReference type="Pfam" id="PF04419">
    <property type="entry name" value="SERF-like_N"/>
    <property type="match status" value="1"/>
</dbReference>
<accession>A0AAV5U310</accession>
<feature type="domain" description="Small EDRK-rich factor-like N-terminal" evidence="3">
    <location>
        <begin position="1"/>
        <end position="39"/>
    </location>
</feature>
<evidence type="ECO:0000313" key="4">
    <source>
        <dbReference type="EMBL" id="GMT00868.1"/>
    </source>
</evidence>
<feature type="compositionally biased region" description="Basic and acidic residues" evidence="2">
    <location>
        <begin position="1"/>
        <end position="20"/>
    </location>
</feature>
<evidence type="ECO:0000259" key="3">
    <source>
        <dbReference type="Pfam" id="PF04419"/>
    </source>
</evidence>
<keyword evidence="5" id="KW-1185">Reference proteome</keyword>
<comment type="caution">
    <text evidence="4">The sequence shown here is derived from an EMBL/GenBank/DDBJ whole genome shotgun (WGS) entry which is preliminary data.</text>
</comment>
<proteinExistence type="inferred from homology"/>
<dbReference type="PANTHER" id="PTHR13596">
    <property type="entry name" value="SMALL EDRK-RICH FACTOR 1"/>
    <property type="match status" value="1"/>
</dbReference>
<feature type="non-terminal residue" evidence="4">
    <location>
        <position position="1"/>
    </location>
</feature>
<name>A0AAV5U310_9BILA</name>
<feature type="region of interest" description="Disordered" evidence="2">
    <location>
        <begin position="1"/>
        <end position="66"/>
    </location>
</feature>
<gene>
    <name evidence="4" type="ORF">PENTCL1PPCAC_23042</name>
</gene>
<feature type="compositionally biased region" description="Basic and acidic residues" evidence="2">
    <location>
        <begin position="38"/>
        <end position="66"/>
    </location>
</feature>
<feature type="compositionally biased region" description="Low complexity" evidence="2">
    <location>
        <begin position="22"/>
        <end position="32"/>
    </location>
</feature>
<dbReference type="Proteomes" id="UP001432027">
    <property type="component" value="Unassembled WGS sequence"/>
</dbReference>
<organism evidence="4 5">
    <name type="scientific">Pristionchus entomophagus</name>
    <dbReference type="NCBI Taxonomy" id="358040"/>
    <lineage>
        <taxon>Eukaryota</taxon>
        <taxon>Metazoa</taxon>
        <taxon>Ecdysozoa</taxon>
        <taxon>Nematoda</taxon>
        <taxon>Chromadorea</taxon>
        <taxon>Rhabditida</taxon>
        <taxon>Rhabditina</taxon>
        <taxon>Diplogasteromorpha</taxon>
        <taxon>Diplogasteroidea</taxon>
        <taxon>Neodiplogasteridae</taxon>
        <taxon>Pristionchus</taxon>
    </lineage>
</organism>
<dbReference type="InterPro" id="IPR040211">
    <property type="entry name" value="SERF1/2-like"/>
</dbReference>
<evidence type="ECO:0000313" key="5">
    <source>
        <dbReference type="Proteomes" id="UP001432027"/>
    </source>
</evidence>
<reference evidence="4" key="1">
    <citation type="submission" date="2023-10" db="EMBL/GenBank/DDBJ databases">
        <title>Genome assembly of Pristionchus species.</title>
        <authorList>
            <person name="Yoshida K."/>
            <person name="Sommer R.J."/>
        </authorList>
    </citation>
    <scope>NUCLEOTIDE SEQUENCE</scope>
    <source>
        <strain evidence="4">RS0144</strain>
    </source>
</reference>
<comment type="similarity">
    <text evidence="1">Belongs to the SERF family.</text>
</comment>
<evidence type="ECO:0000256" key="1">
    <source>
        <dbReference type="ARBA" id="ARBA00007309"/>
    </source>
</evidence>
<dbReference type="GO" id="GO:0005829">
    <property type="term" value="C:cytosol"/>
    <property type="evidence" value="ECO:0007669"/>
    <property type="project" value="TreeGrafter"/>
</dbReference>
<dbReference type="InterPro" id="IPR007513">
    <property type="entry name" value="SERF-like_N"/>
</dbReference>
<dbReference type="AlphaFoldDB" id="A0AAV5U310"/>
<sequence>GNQRDLARAKNLKKQQDQKKSQGANGQAGNAGVSMQSRMERDAAAMRIKQEKAAAKKAEDDVAKEGTGKVAKIDPLAIMLPDLSPHLHTHECNMLIDLLYKNNNPRYGKRIVELQHLPEDHFTPALIKLREEGKLPQFNTQGCKI</sequence>
<evidence type="ECO:0000256" key="2">
    <source>
        <dbReference type="SAM" id="MobiDB-lite"/>
    </source>
</evidence>
<dbReference type="PANTHER" id="PTHR13596:SF0">
    <property type="entry name" value="SI:CH211-39K3.2-RELATED"/>
    <property type="match status" value="1"/>
</dbReference>
<dbReference type="EMBL" id="BTSX01000005">
    <property type="protein sequence ID" value="GMT00868.1"/>
    <property type="molecule type" value="Genomic_DNA"/>
</dbReference>
<protein>
    <recommendedName>
        <fullName evidence="3">Small EDRK-rich factor-like N-terminal domain-containing protein</fullName>
    </recommendedName>
</protein>